<dbReference type="Gene3D" id="3.40.190.10">
    <property type="entry name" value="Periplasmic binding protein-like II"/>
    <property type="match status" value="1"/>
</dbReference>
<dbReference type="AlphaFoldDB" id="A0A839TNM8"/>
<reference evidence="1 2" key="1">
    <citation type="submission" date="2020-08" db="EMBL/GenBank/DDBJ databases">
        <title>Genomic Encyclopedia of Type Strains, Phase III (KMG-III): the genomes of soil and plant-associated and newly described type strains.</title>
        <authorList>
            <person name="Whitman W."/>
        </authorList>
    </citation>
    <scope>NUCLEOTIDE SEQUENCE [LARGE SCALE GENOMIC DNA]</scope>
    <source>
        <strain evidence="1 2">CECT 5831</strain>
    </source>
</reference>
<sequence>MKTTEDFVDGVFDLYKVDGKYNSVTQVTSFGLTMVYNKDLFKNAGLPDLPTDWNDPSWTWDKMVEYAKKLTSNYGKGINAQYGIASVTDNPHTLSFLFGGNPYLPETYTTSFAESSNLDDPKVISACRPPLI</sequence>
<comment type="caution">
    <text evidence="1">The sequence shown here is derived from an EMBL/GenBank/DDBJ whole genome shotgun (WGS) entry which is preliminary data.</text>
</comment>
<evidence type="ECO:0000313" key="1">
    <source>
        <dbReference type="EMBL" id="MBB3127028.1"/>
    </source>
</evidence>
<dbReference type="RefSeq" id="WP_183581159.1">
    <property type="nucleotide sequence ID" value="NZ_JACHXJ010000001.1"/>
</dbReference>
<dbReference type="SUPFAM" id="SSF53850">
    <property type="entry name" value="Periplasmic binding protein-like II"/>
    <property type="match status" value="1"/>
</dbReference>
<dbReference type="Proteomes" id="UP000517523">
    <property type="component" value="Unassembled WGS sequence"/>
</dbReference>
<gene>
    <name evidence="1" type="ORF">FHS19_001682</name>
</gene>
<protein>
    <submittedName>
        <fullName evidence="1">ABC-type glycerol-3-phosphate transport system substrate-binding protein</fullName>
    </submittedName>
</protein>
<name>A0A839TNM8_9BACL</name>
<proteinExistence type="predicted"/>
<accession>A0A839TNM8</accession>
<dbReference type="Pfam" id="PF01547">
    <property type="entry name" value="SBP_bac_1"/>
    <property type="match status" value="1"/>
</dbReference>
<dbReference type="InterPro" id="IPR006059">
    <property type="entry name" value="SBP"/>
</dbReference>
<evidence type="ECO:0000313" key="2">
    <source>
        <dbReference type="Proteomes" id="UP000517523"/>
    </source>
</evidence>
<dbReference type="EMBL" id="JACHXJ010000001">
    <property type="protein sequence ID" value="MBB3127028.1"/>
    <property type="molecule type" value="Genomic_DNA"/>
</dbReference>
<organism evidence="1 2">
    <name type="scientific">Paenibacillus rhizosphaerae</name>
    <dbReference type="NCBI Taxonomy" id="297318"/>
    <lineage>
        <taxon>Bacteria</taxon>
        <taxon>Bacillati</taxon>
        <taxon>Bacillota</taxon>
        <taxon>Bacilli</taxon>
        <taxon>Bacillales</taxon>
        <taxon>Paenibacillaceae</taxon>
        <taxon>Paenibacillus</taxon>
    </lineage>
</organism>